<comment type="caution">
    <text evidence="11">The sequence shown here is derived from an EMBL/GenBank/DDBJ whole genome shotgun (WGS) entry which is preliminary data.</text>
</comment>
<dbReference type="CDD" id="cd02953">
    <property type="entry name" value="DsbDgamma"/>
    <property type="match status" value="1"/>
</dbReference>
<dbReference type="Proteomes" id="UP001161390">
    <property type="component" value="Unassembled WGS sequence"/>
</dbReference>
<dbReference type="PANTHER" id="PTHR32234:SF3">
    <property type="entry name" value="SUPPRESSION OF COPPER SENSITIVITY PROTEIN"/>
    <property type="match status" value="1"/>
</dbReference>
<keyword evidence="3 8" id="KW-0812">Transmembrane</keyword>
<evidence type="ECO:0000256" key="4">
    <source>
        <dbReference type="ARBA" id="ARBA00022748"/>
    </source>
</evidence>
<feature type="transmembrane region" description="Helical" evidence="8">
    <location>
        <begin position="299"/>
        <end position="326"/>
    </location>
</feature>
<dbReference type="EMBL" id="BSNJ01000004">
    <property type="protein sequence ID" value="GLQ20912.1"/>
    <property type="molecule type" value="Genomic_DNA"/>
</dbReference>
<dbReference type="InterPro" id="IPR035671">
    <property type="entry name" value="DsbD_gamma"/>
</dbReference>
<protein>
    <submittedName>
        <fullName evidence="11">Thio:disulfide interchange protein</fullName>
    </submittedName>
</protein>
<dbReference type="Gene3D" id="3.40.30.10">
    <property type="entry name" value="Glutaredoxin"/>
    <property type="match status" value="1"/>
</dbReference>
<evidence type="ECO:0000313" key="11">
    <source>
        <dbReference type="EMBL" id="GLQ20912.1"/>
    </source>
</evidence>
<dbReference type="Pfam" id="PF02683">
    <property type="entry name" value="DsbD_TM"/>
    <property type="match status" value="1"/>
</dbReference>
<comment type="subcellular location">
    <subcellularLocation>
        <location evidence="1">Cell membrane</location>
        <topology evidence="1">Multi-pass membrane protein</topology>
    </subcellularLocation>
</comment>
<keyword evidence="5 8" id="KW-1133">Transmembrane helix</keyword>
<feature type="transmembrane region" description="Helical" evidence="8">
    <location>
        <begin position="429"/>
        <end position="454"/>
    </location>
</feature>
<evidence type="ECO:0000256" key="9">
    <source>
        <dbReference type="SAM" id="SignalP"/>
    </source>
</evidence>
<keyword evidence="4" id="KW-0201">Cytochrome c-type biogenesis</keyword>
<dbReference type="Pfam" id="PF11412">
    <property type="entry name" value="DsbD_N"/>
    <property type="match status" value="1"/>
</dbReference>
<keyword evidence="7" id="KW-0676">Redox-active center</keyword>
<keyword evidence="2" id="KW-1003">Cell membrane</keyword>
<dbReference type="PANTHER" id="PTHR32234">
    <property type="entry name" value="THIOL:DISULFIDE INTERCHANGE PROTEIN DSBD"/>
    <property type="match status" value="1"/>
</dbReference>
<name>A0ABQ5V1S5_9PROT</name>
<feature type="transmembrane region" description="Helical" evidence="8">
    <location>
        <begin position="388"/>
        <end position="408"/>
    </location>
</feature>
<evidence type="ECO:0000259" key="10">
    <source>
        <dbReference type="PROSITE" id="PS51352"/>
    </source>
</evidence>
<dbReference type="InterPro" id="IPR003834">
    <property type="entry name" value="Cyt_c_assmbl_TM_dom"/>
</dbReference>
<proteinExistence type="predicted"/>
<dbReference type="PROSITE" id="PS00194">
    <property type="entry name" value="THIOREDOXIN_1"/>
    <property type="match status" value="1"/>
</dbReference>
<evidence type="ECO:0000256" key="8">
    <source>
        <dbReference type="SAM" id="Phobius"/>
    </source>
</evidence>
<dbReference type="SUPFAM" id="SSF52833">
    <property type="entry name" value="Thioredoxin-like"/>
    <property type="match status" value="1"/>
</dbReference>
<keyword evidence="6 8" id="KW-0472">Membrane</keyword>
<evidence type="ECO:0000256" key="5">
    <source>
        <dbReference type="ARBA" id="ARBA00022989"/>
    </source>
</evidence>
<dbReference type="InterPro" id="IPR013766">
    <property type="entry name" value="Thioredoxin_domain"/>
</dbReference>
<accession>A0ABQ5V1S5</accession>
<evidence type="ECO:0000256" key="1">
    <source>
        <dbReference type="ARBA" id="ARBA00004651"/>
    </source>
</evidence>
<dbReference type="InterPro" id="IPR028250">
    <property type="entry name" value="DsbDN"/>
</dbReference>
<feature type="chain" id="PRO_5046891518" evidence="9">
    <location>
        <begin position="21"/>
        <end position="698"/>
    </location>
</feature>
<feature type="transmembrane region" description="Helical" evidence="8">
    <location>
        <begin position="503"/>
        <end position="519"/>
    </location>
</feature>
<dbReference type="Pfam" id="PF13899">
    <property type="entry name" value="Thioredoxin_7"/>
    <property type="match status" value="1"/>
</dbReference>
<dbReference type="PROSITE" id="PS51352">
    <property type="entry name" value="THIOREDOXIN_2"/>
    <property type="match status" value="1"/>
</dbReference>
<keyword evidence="12" id="KW-1185">Reference proteome</keyword>
<feature type="transmembrane region" description="Helical" evidence="8">
    <location>
        <begin position="525"/>
        <end position="545"/>
    </location>
</feature>
<gene>
    <name evidence="11" type="ORF">GCM10007854_18670</name>
</gene>
<evidence type="ECO:0000256" key="6">
    <source>
        <dbReference type="ARBA" id="ARBA00023136"/>
    </source>
</evidence>
<sequence>MRTVFLTLLMWLSAATSAFATTSLPVDTGKVEASLLSSHYTVAPGQTFQIALKTTLDEKWHTYWRNPGDSGEPVQISWVLPDVLSAGEIVWPLPYPIPTGPIINYGFEGAPLFPVDFTVADNAPIGSVLEIQADVYYLVCKDICIPEEGTLRLILQVSGEAELNDANAAEIAEAINRAPAAIDIRVSMQADDGALSLQFADLPSTVADGNFADAYFFPYDNTLLAHSDPQTVTIGSDGLQIDTTASFGWGEGFDTPQQGLLSFDLDGERTGRIVTVSTGAPLAIGLDASRPAPDGAGSIGLISALIGAFIGGLILNLMPCVFPVISLKALSLAKSAHAERSIARREAWAYALGVFATFALLVIALLIVKATGAALGWGFQLQNPVVVGLIALLLFAVGLNLIGAYDIAGGSYQGAGATLAGRGGLTGSFFTGALAVLVATPCTAPLMASAIGYALAQPAFITFIVFMALAAGFAAPFVLLAYAPGLLMKLPKPGPWMVRLREVLAFPMFAAAIWLVWVVGNQAGIDGLVLVLMAMLSFALAVWLIQRRGIWKLLGVAAIVLAVALPFTARTVPASASGAASINLATDVWSPDRVAELRADGRAVFVDFTADWCVTCKVNERLVLKTNTVKQAFIDTDTAFLIADWTNRNDAIARELEAYGRAGVPLYLYYPAGDNSVRAEVLPQILTTDLVVKTLKGS</sequence>
<evidence type="ECO:0000256" key="2">
    <source>
        <dbReference type="ARBA" id="ARBA00022475"/>
    </source>
</evidence>
<dbReference type="InterPro" id="IPR036249">
    <property type="entry name" value="Thioredoxin-like_sf"/>
</dbReference>
<reference evidence="11" key="2">
    <citation type="submission" date="2023-01" db="EMBL/GenBank/DDBJ databases">
        <title>Draft genome sequence of Algimonas porphyrae strain NBRC 108216.</title>
        <authorList>
            <person name="Sun Q."/>
            <person name="Mori K."/>
        </authorList>
    </citation>
    <scope>NUCLEOTIDE SEQUENCE</scope>
    <source>
        <strain evidence="11">NBRC 108216</strain>
    </source>
</reference>
<dbReference type="RefSeq" id="WP_284371937.1">
    <property type="nucleotide sequence ID" value="NZ_BSNJ01000004.1"/>
</dbReference>
<feature type="transmembrane region" description="Helical" evidence="8">
    <location>
        <begin position="460"/>
        <end position="482"/>
    </location>
</feature>
<evidence type="ECO:0000256" key="3">
    <source>
        <dbReference type="ARBA" id="ARBA00022692"/>
    </source>
</evidence>
<keyword evidence="9" id="KW-0732">Signal</keyword>
<evidence type="ECO:0000313" key="12">
    <source>
        <dbReference type="Proteomes" id="UP001161390"/>
    </source>
</evidence>
<feature type="signal peptide" evidence="9">
    <location>
        <begin position="1"/>
        <end position="20"/>
    </location>
</feature>
<feature type="domain" description="Thioredoxin" evidence="10">
    <location>
        <begin position="561"/>
        <end position="698"/>
    </location>
</feature>
<reference evidence="11" key="1">
    <citation type="journal article" date="2014" name="Int. J. Syst. Evol. Microbiol.">
        <title>Complete genome of a new Firmicutes species belonging to the dominant human colonic microbiota ('Ruminococcus bicirculans') reveals two chromosomes and a selective capacity to utilize plant glucans.</title>
        <authorList>
            <consortium name="NISC Comparative Sequencing Program"/>
            <person name="Wegmann U."/>
            <person name="Louis P."/>
            <person name="Goesmann A."/>
            <person name="Henrissat B."/>
            <person name="Duncan S.H."/>
            <person name="Flint H.J."/>
        </authorList>
    </citation>
    <scope>NUCLEOTIDE SEQUENCE</scope>
    <source>
        <strain evidence="11">NBRC 108216</strain>
    </source>
</reference>
<evidence type="ECO:0000256" key="7">
    <source>
        <dbReference type="ARBA" id="ARBA00023284"/>
    </source>
</evidence>
<organism evidence="11 12">
    <name type="scientific">Algimonas porphyrae</name>
    <dbReference type="NCBI Taxonomy" id="1128113"/>
    <lineage>
        <taxon>Bacteria</taxon>
        <taxon>Pseudomonadati</taxon>
        <taxon>Pseudomonadota</taxon>
        <taxon>Alphaproteobacteria</taxon>
        <taxon>Maricaulales</taxon>
        <taxon>Robiginitomaculaceae</taxon>
        <taxon>Algimonas</taxon>
    </lineage>
</organism>
<dbReference type="InterPro" id="IPR017937">
    <property type="entry name" value="Thioredoxin_CS"/>
</dbReference>
<feature type="transmembrane region" description="Helical" evidence="8">
    <location>
        <begin position="347"/>
        <end position="368"/>
    </location>
</feature>
<feature type="transmembrane region" description="Helical" evidence="8">
    <location>
        <begin position="550"/>
        <end position="569"/>
    </location>
</feature>